<dbReference type="InterPro" id="IPR018389">
    <property type="entry name" value="DctP_fam"/>
</dbReference>
<dbReference type="GO" id="GO:0030288">
    <property type="term" value="C:outer membrane-bounded periplasmic space"/>
    <property type="evidence" value="ECO:0007669"/>
    <property type="project" value="InterPro"/>
</dbReference>
<feature type="chain" id="PRO_5021497082" evidence="5">
    <location>
        <begin position="44"/>
        <end position="363"/>
    </location>
</feature>
<dbReference type="NCBIfam" id="NF037995">
    <property type="entry name" value="TRAP_S1"/>
    <property type="match status" value="1"/>
</dbReference>
<keyword evidence="7" id="KW-1185">Reference proteome</keyword>
<dbReference type="SUPFAM" id="SSF53850">
    <property type="entry name" value="Periplasmic binding protein-like II"/>
    <property type="match status" value="1"/>
</dbReference>
<sequence length="363" mass="40518">MPFASANAESKDRMLRRNRTMKKCRFISLLLAVALMLSVTACGNPSGTTPASTDKSDEKTYVIKVANQWADTSVHTKFITEKFIPRVEELTNKRVKVEFYGNNSLGNEFNQVEQTQMGKLNMCVISEQSASLNPAMLNAMMLPYLFEDEAHWDKVVNGEIGKKFGASLPAKGLRVLGFTENGLRVITNSKRPINSVADLKGLKIRVSSSEMSIALFEALETNTVATTIGEVFSALQTNTFDGQENPYNTIRSFRFNEVQKYLAETNHVLNTMYFVASEQWLTSLPEDIRGAVEQAAKEACQYQVKMLREAAAADKKFLLENGMTATTPDVAEFKKAAEAVYEKYYQKYPDGKDLVEEIKAAAK</sequence>
<comment type="similarity">
    <text evidence="2">Belongs to the bacterial solute-binding protein 7 family.</text>
</comment>
<dbReference type="CDD" id="cd13603">
    <property type="entry name" value="PBP2_TRAP_Siap_TeaA_like"/>
    <property type="match status" value="1"/>
</dbReference>
<dbReference type="InterPro" id="IPR004682">
    <property type="entry name" value="TRAP_DctP"/>
</dbReference>
<evidence type="ECO:0000256" key="3">
    <source>
        <dbReference type="ARBA" id="ARBA00022448"/>
    </source>
</evidence>
<dbReference type="AlphaFoldDB" id="A0A4Z0R7U9"/>
<dbReference type="PANTHER" id="PTHR33376:SF4">
    <property type="entry name" value="SIALIC ACID-BINDING PERIPLASMIC PROTEIN SIAP"/>
    <property type="match status" value="1"/>
</dbReference>
<keyword evidence="3" id="KW-0813">Transport</keyword>
<dbReference type="InterPro" id="IPR038404">
    <property type="entry name" value="TRAP_DctP_sf"/>
</dbReference>
<keyword evidence="4 5" id="KW-0732">Signal</keyword>
<comment type="caution">
    <text evidence="6">The sequence shown here is derived from an EMBL/GenBank/DDBJ whole genome shotgun (WGS) entry which is preliminary data.</text>
</comment>
<protein>
    <submittedName>
        <fullName evidence="6">TRAP transporter substrate-binding protein</fullName>
    </submittedName>
</protein>
<name>A0A4Z0R7U9_9FIRM</name>
<accession>A0A4Z0R7U9</accession>
<evidence type="ECO:0000313" key="7">
    <source>
        <dbReference type="Proteomes" id="UP000298460"/>
    </source>
</evidence>
<dbReference type="NCBIfam" id="TIGR00787">
    <property type="entry name" value="dctP"/>
    <property type="match status" value="1"/>
</dbReference>
<dbReference type="EMBL" id="SPQQ01000002">
    <property type="protein sequence ID" value="TGE39261.1"/>
    <property type="molecule type" value="Genomic_DNA"/>
</dbReference>
<dbReference type="GO" id="GO:0055085">
    <property type="term" value="P:transmembrane transport"/>
    <property type="evidence" value="ECO:0007669"/>
    <property type="project" value="InterPro"/>
</dbReference>
<dbReference type="Gene3D" id="3.40.190.170">
    <property type="entry name" value="Bacterial extracellular solute-binding protein, family 7"/>
    <property type="match status" value="1"/>
</dbReference>
<proteinExistence type="inferred from homology"/>
<dbReference type="Proteomes" id="UP000298460">
    <property type="component" value="Unassembled WGS sequence"/>
</dbReference>
<reference evidence="6 7" key="1">
    <citation type="submission" date="2019-03" db="EMBL/GenBank/DDBJ databases">
        <title>Draft Genome Sequence of Desulfosporosinus fructosivorans Strain 63.6F, Isolated from Marine Sediment in the Baltic Sea.</title>
        <authorList>
            <person name="Hausmann B."/>
            <person name="Vandieken V."/>
            <person name="Pjevac P."/>
            <person name="Schreck K."/>
            <person name="Herbold C.W."/>
            <person name="Loy A."/>
        </authorList>
    </citation>
    <scope>NUCLEOTIDE SEQUENCE [LARGE SCALE GENOMIC DNA]</scope>
    <source>
        <strain evidence="6 7">63.6F</strain>
    </source>
</reference>
<comment type="subcellular location">
    <subcellularLocation>
        <location evidence="1">Cell envelope</location>
    </subcellularLocation>
</comment>
<gene>
    <name evidence="6" type="ORF">E4K67_07415</name>
</gene>
<organism evidence="6 7">
    <name type="scientific">Desulfosporosinus fructosivorans</name>
    <dbReference type="NCBI Taxonomy" id="2018669"/>
    <lineage>
        <taxon>Bacteria</taxon>
        <taxon>Bacillati</taxon>
        <taxon>Bacillota</taxon>
        <taxon>Clostridia</taxon>
        <taxon>Eubacteriales</taxon>
        <taxon>Desulfitobacteriaceae</taxon>
        <taxon>Desulfosporosinus</taxon>
    </lineage>
</organism>
<evidence type="ECO:0000256" key="2">
    <source>
        <dbReference type="ARBA" id="ARBA00009023"/>
    </source>
</evidence>
<feature type="signal peptide" evidence="5">
    <location>
        <begin position="1"/>
        <end position="43"/>
    </location>
</feature>
<dbReference type="PANTHER" id="PTHR33376">
    <property type="match status" value="1"/>
</dbReference>
<evidence type="ECO:0000256" key="1">
    <source>
        <dbReference type="ARBA" id="ARBA00004196"/>
    </source>
</evidence>
<evidence type="ECO:0000256" key="5">
    <source>
        <dbReference type="SAM" id="SignalP"/>
    </source>
</evidence>
<dbReference type="Pfam" id="PF03480">
    <property type="entry name" value="DctP"/>
    <property type="match status" value="1"/>
</dbReference>
<evidence type="ECO:0000256" key="4">
    <source>
        <dbReference type="ARBA" id="ARBA00022729"/>
    </source>
</evidence>
<dbReference type="PIRSF" id="PIRSF006470">
    <property type="entry name" value="DctB"/>
    <property type="match status" value="1"/>
</dbReference>
<evidence type="ECO:0000313" key="6">
    <source>
        <dbReference type="EMBL" id="TGE39261.1"/>
    </source>
</evidence>